<dbReference type="PANTHER" id="PTHR45854">
    <property type="entry name" value="ASAP FAMILY MEMBER"/>
    <property type="match status" value="1"/>
</dbReference>
<dbReference type="Proteomes" id="UP000228934">
    <property type="component" value="Unassembled WGS sequence"/>
</dbReference>
<dbReference type="AlphaFoldDB" id="A0A2G9QI54"/>
<accession>A0A2G9QI54</accession>
<reference evidence="2" key="1">
    <citation type="journal article" date="2017" name="Nat. Commun.">
        <title>The North American bullfrog draft genome provides insight into hormonal regulation of long noncoding RNA.</title>
        <authorList>
            <person name="Hammond S.A."/>
            <person name="Warren R.L."/>
            <person name="Vandervalk B.P."/>
            <person name="Kucuk E."/>
            <person name="Khan H."/>
            <person name="Gibb E.A."/>
            <person name="Pandoh P."/>
            <person name="Kirk H."/>
            <person name="Zhao Y."/>
            <person name="Jones M."/>
            <person name="Mungall A.J."/>
            <person name="Coope R."/>
            <person name="Pleasance S."/>
            <person name="Moore R.A."/>
            <person name="Holt R.A."/>
            <person name="Round J.M."/>
            <person name="Ohora S."/>
            <person name="Walle B.V."/>
            <person name="Veldhoen N."/>
            <person name="Helbing C.C."/>
            <person name="Birol I."/>
        </authorList>
    </citation>
    <scope>NUCLEOTIDE SEQUENCE [LARGE SCALE GENOMIC DNA]</scope>
</reference>
<evidence type="ECO:0000313" key="2">
    <source>
        <dbReference type="Proteomes" id="UP000228934"/>
    </source>
</evidence>
<organism evidence="1 2">
    <name type="scientific">Aquarana catesbeiana</name>
    <name type="common">American bullfrog</name>
    <name type="synonym">Rana catesbeiana</name>
    <dbReference type="NCBI Taxonomy" id="8400"/>
    <lineage>
        <taxon>Eukaryota</taxon>
        <taxon>Metazoa</taxon>
        <taxon>Chordata</taxon>
        <taxon>Craniata</taxon>
        <taxon>Vertebrata</taxon>
        <taxon>Euteleostomi</taxon>
        <taxon>Amphibia</taxon>
        <taxon>Batrachia</taxon>
        <taxon>Anura</taxon>
        <taxon>Neobatrachia</taxon>
        <taxon>Ranoidea</taxon>
        <taxon>Ranidae</taxon>
        <taxon>Aquarana</taxon>
    </lineage>
</organism>
<evidence type="ECO:0000313" key="1">
    <source>
        <dbReference type="EMBL" id="PIO15318.1"/>
    </source>
</evidence>
<protein>
    <submittedName>
        <fullName evidence="1">Uncharacterized protein</fullName>
    </submittedName>
</protein>
<gene>
    <name evidence="1" type="ORF">AB205_0045180</name>
</gene>
<keyword evidence="2" id="KW-1185">Reference proteome</keyword>
<dbReference type="InterPro" id="IPR043593">
    <property type="entry name" value="ASAP"/>
</dbReference>
<name>A0A2G9QI54_AQUCT</name>
<dbReference type="GO" id="GO:0005096">
    <property type="term" value="F:GTPase activator activity"/>
    <property type="evidence" value="ECO:0007669"/>
    <property type="project" value="InterPro"/>
</dbReference>
<dbReference type="EMBL" id="KV974981">
    <property type="protein sequence ID" value="PIO15318.1"/>
    <property type="molecule type" value="Genomic_DNA"/>
</dbReference>
<dbReference type="OrthoDB" id="435430at2759"/>
<sequence length="90" mass="9894">MPDQMSVSEFITETNEDYKSPTTSNFTTRLSQCRSTVTAIEETFLSQTLPLCPSNAATVPIKRCHCAHQTLPLCPSNAATVPIKRSHCAH</sequence>
<proteinExistence type="predicted"/>
<dbReference type="PANTHER" id="PTHR45854:SF3">
    <property type="entry name" value="ARFGAP WITH SH3 DOMAIN, ANK REPEAT AND PH DOMAIN-CONTAINING PROTEIN"/>
    <property type="match status" value="1"/>
</dbReference>